<sequence length="142" mass="14836">MTKRAAAFAALPFALSFFAAAGAQAQSCADNFKSAGVPMVTAITYRTWDLIPNRKPAVVLSPLARAIAADGFGNIEVDKAGATVSAMQETSGSGRPQFLKVTAKTSGPATRVDMVFTVQPGQIANEPSARAFMCRVIAAARR</sequence>
<feature type="signal peptide" evidence="1">
    <location>
        <begin position="1"/>
        <end position="25"/>
    </location>
</feature>
<dbReference type="EMBL" id="QQTP01000014">
    <property type="protein sequence ID" value="RDJ20999.1"/>
    <property type="molecule type" value="Genomic_DNA"/>
</dbReference>
<gene>
    <name evidence="2" type="ORF">DWE98_21965</name>
</gene>
<evidence type="ECO:0000256" key="1">
    <source>
        <dbReference type="SAM" id="SignalP"/>
    </source>
</evidence>
<dbReference type="RefSeq" id="WP_114831453.1">
    <property type="nucleotide sequence ID" value="NZ_QQTO01000016.1"/>
</dbReference>
<dbReference type="OrthoDB" id="8005288at2"/>
<dbReference type="Proteomes" id="UP000255207">
    <property type="component" value="Unassembled WGS sequence"/>
</dbReference>
<keyword evidence="3" id="KW-1185">Reference proteome</keyword>
<protein>
    <submittedName>
        <fullName evidence="2">Uncharacterized protein</fullName>
    </submittedName>
</protein>
<dbReference type="AlphaFoldDB" id="A0A370L0V6"/>
<evidence type="ECO:0000313" key="2">
    <source>
        <dbReference type="EMBL" id="RDJ20999.1"/>
    </source>
</evidence>
<proteinExistence type="predicted"/>
<evidence type="ECO:0000313" key="3">
    <source>
        <dbReference type="Proteomes" id="UP000255207"/>
    </source>
</evidence>
<feature type="chain" id="PRO_5030068234" evidence="1">
    <location>
        <begin position="26"/>
        <end position="142"/>
    </location>
</feature>
<organism evidence="2 3">
    <name type="scientific">Bosea caraganae</name>
    <dbReference type="NCBI Taxonomy" id="2763117"/>
    <lineage>
        <taxon>Bacteria</taxon>
        <taxon>Pseudomonadati</taxon>
        <taxon>Pseudomonadota</taxon>
        <taxon>Alphaproteobacteria</taxon>
        <taxon>Hyphomicrobiales</taxon>
        <taxon>Boseaceae</taxon>
        <taxon>Bosea</taxon>
    </lineage>
</organism>
<reference evidence="3" key="1">
    <citation type="submission" date="2018-07" db="EMBL/GenBank/DDBJ databases">
        <authorList>
            <person name="Safronova V.I."/>
            <person name="Chirak E.R."/>
            <person name="Sazanova A.L."/>
        </authorList>
    </citation>
    <scope>NUCLEOTIDE SEQUENCE [LARGE SCALE GENOMIC DNA]</scope>
    <source>
        <strain evidence="3">RCAM04685</strain>
    </source>
</reference>
<keyword evidence="1" id="KW-0732">Signal</keyword>
<comment type="caution">
    <text evidence="2">The sequence shown here is derived from an EMBL/GenBank/DDBJ whole genome shotgun (WGS) entry which is preliminary data.</text>
</comment>
<accession>A0A370L0V6</accession>
<name>A0A370L0V6_9HYPH</name>